<keyword evidence="2" id="KW-1185">Reference proteome</keyword>
<name>A0ACB8VDW7_9TELE</name>
<proteinExistence type="predicted"/>
<accession>A0ACB8VDW7</accession>
<dbReference type="Proteomes" id="UP000831701">
    <property type="component" value="Chromosome 22"/>
</dbReference>
<reference evidence="1" key="1">
    <citation type="submission" date="2022-04" db="EMBL/GenBank/DDBJ databases">
        <title>Jade perch genome.</title>
        <authorList>
            <person name="Chao B."/>
        </authorList>
    </citation>
    <scope>NUCLEOTIDE SEQUENCE</scope>
    <source>
        <strain evidence="1">CB-2022</strain>
    </source>
</reference>
<gene>
    <name evidence="1" type="ORF">L3Q82_005084</name>
</gene>
<dbReference type="EMBL" id="CM041552">
    <property type="protein sequence ID" value="KAI3353877.1"/>
    <property type="molecule type" value="Genomic_DNA"/>
</dbReference>
<organism evidence="1 2">
    <name type="scientific">Scortum barcoo</name>
    <name type="common">barcoo grunter</name>
    <dbReference type="NCBI Taxonomy" id="214431"/>
    <lineage>
        <taxon>Eukaryota</taxon>
        <taxon>Metazoa</taxon>
        <taxon>Chordata</taxon>
        <taxon>Craniata</taxon>
        <taxon>Vertebrata</taxon>
        <taxon>Euteleostomi</taxon>
        <taxon>Actinopterygii</taxon>
        <taxon>Neopterygii</taxon>
        <taxon>Teleostei</taxon>
        <taxon>Neoteleostei</taxon>
        <taxon>Acanthomorphata</taxon>
        <taxon>Eupercaria</taxon>
        <taxon>Centrarchiformes</taxon>
        <taxon>Terapontoidei</taxon>
        <taxon>Terapontidae</taxon>
        <taxon>Scortum</taxon>
    </lineage>
</organism>
<protein>
    <submittedName>
        <fullName evidence="1">Uncharacterized protein</fullName>
    </submittedName>
</protein>
<evidence type="ECO:0000313" key="1">
    <source>
        <dbReference type="EMBL" id="KAI3353877.1"/>
    </source>
</evidence>
<sequence>MSFLHTGWLGKRSLRDRVRSSVTREELGVEPLLLHIERSQLRWLGHLFRMPPGRLPREVFQACPTGRRPRGRPRTRWRDYVSQLAWERLGVPPGESWRKCLGHVPPGGGPREDPRWRDYMSLSWPGNASGVPPEELEEVSGSEGSLGISAQTAASTTRYKGHTLHNTEIDPEVMMRALRRKMMDPDYIPPTCNLDAPSPSDESSSAKRRCMLPAVEVLTLMKTTVTQTKKSKTSQNPLRDPTKKRRRAASSATWKKADLDNLALSEYQHSPSDFVQTPLHYFCTYFSPQLPSVDNYWKMETRVLQVANLMSSKRFRLLKRLVHFNDNTNIPGTNHRFLIWPLFSFLNTAFRRKDYTGGPWCPLTPEQEAMGATSQIVSILANTMSSSTTTAIFADNFFSSLEIVRYLKEKNCRLKPEEDRELVECRSEQHNAPIICEITLLAVITNNMFVYTSLMVWRQSVSVTLFQDVIVHSSSDSPKDRAVTTPSSDVSGSWTPPGLHCSKVRSEATGGQQRGDFQEELSSSLNSSVKLESISTIICILMLLKAQILALNGFSDFSDTSPLTSGAESCCSADEAPAPRPALAPAGSSEKTEPRHHLRWETAVDKRLSHSGLQRQLQSQNRVSHRGVDTALAVLRSSSALIVTQTSAQQVS</sequence>
<evidence type="ECO:0000313" key="2">
    <source>
        <dbReference type="Proteomes" id="UP000831701"/>
    </source>
</evidence>
<comment type="caution">
    <text evidence="1">The sequence shown here is derived from an EMBL/GenBank/DDBJ whole genome shotgun (WGS) entry which is preliminary data.</text>
</comment>